<keyword evidence="8 13" id="KW-0653">Protein transport</keyword>
<keyword evidence="6 13" id="KW-0812">Transmembrane</keyword>
<feature type="transmembrane region" description="Helical" evidence="13">
    <location>
        <begin position="148"/>
        <end position="170"/>
    </location>
</feature>
<dbReference type="NCBIfam" id="TIGR00328">
    <property type="entry name" value="flhB"/>
    <property type="match status" value="1"/>
</dbReference>
<comment type="function">
    <text evidence="12 13">Required for formation of the rod structure in the basal body of the flagellar apparatus. Together with FliI and FliH, may constitute the export apparatus of flagellin.</text>
</comment>
<name>A0A0P1FSF8_9RHOB</name>
<dbReference type="SUPFAM" id="SSF160544">
    <property type="entry name" value="EscU C-terminal domain-like"/>
    <property type="match status" value="1"/>
</dbReference>
<keyword evidence="17" id="KW-1185">Reference proteome</keyword>
<keyword evidence="16" id="KW-0282">Flagellum</keyword>
<dbReference type="RefSeq" id="WP_058242919.1">
    <property type="nucleotide sequence ID" value="NZ_CYSB01000011.1"/>
</dbReference>
<feature type="transmembrane region" description="Helical" evidence="13">
    <location>
        <begin position="36"/>
        <end position="56"/>
    </location>
</feature>
<evidence type="ECO:0000256" key="1">
    <source>
        <dbReference type="ARBA" id="ARBA00004651"/>
    </source>
</evidence>
<keyword evidence="10 13" id="KW-0472">Membrane</keyword>
<dbReference type="InterPro" id="IPR006136">
    <property type="entry name" value="FlhB"/>
</dbReference>
<feature type="region of interest" description="Disordered" evidence="14">
    <location>
        <begin position="1"/>
        <end position="27"/>
    </location>
</feature>
<dbReference type="GO" id="GO:0009306">
    <property type="term" value="P:protein secretion"/>
    <property type="evidence" value="ECO:0007669"/>
    <property type="project" value="InterPro"/>
</dbReference>
<evidence type="ECO:0000256" key="2">
    <source>
        <dbReference type="ARBA" id="ARBA00010690"/>
    </source>
</evidence>
<dbReference type="PANTHER" id="PTHR30531">
    <property type="entry name" value="FLAGELLAR BIOSYNTHETIC PROTEIN FLHB"/>
    <property type="match status" value="1"/>
</dbReference>
<keyword evidence="4 13" id="KW-0813">Transport</keyword>
<sequence length="384" mass="41552">MAEGGAGDSQEKTEEPTPKKKQDARQEGKVVTSKEMFVFASMLSAMVILMAGSFAGKALARDFASFFRFGGAENFDSLILTRLEDSLYHVLVIGMVLGVPMLIATVAMQAAMGGGILFATTNMKPKFSKLNILSGIKRMVSAKAAIELLKAVMKVTMLSVAAGVVLWQWLPTLSSTAFMGVGEQFSMLSSVSYQVLMALVLALAIIGAVDLIWQIYSMNKQLKMSKQEIKEESKQTQGSPEVKGAIRRKQMEAAQNGAARRAALDDVKDATAIITNPKHFSVALRYVPGEDDAPTVLALGEGAMAFQIRELAKEHDVTILPVPPLARALYFTSKIGGEIHPGLYAAVATILAHVYHLDQEPDAELPEVELTKEFQFNEHGKNAA</sequence>
<evidence type="ECO:0000256" key="3">
    <source>
        <dbReference type="ARBA" id="ARBA00021622"/>
    </source>
</evidence>
<dbReference type="EMBL" id="CYSC01000023">
    <property type="protein sequence ID" value="CUH71610.1"/>
    <property type="molecule type" value="Genomic_DNA"/>
</dbReference>
<gene>
    <name evidence="13 16" type="primary">flhB</name>
    <name evidence="15" type="ORF">TL5118_00922</name>
    <name evidence="16" type="ORF">TL5120_01399</name>
</gene>
<feature type="transmembrane region" description="Helical" evidence="13">
    <location>
        <begin position="190"/>
        <end position="216"/>
    </location>
</feature>
<evidence type="ECO:0000256" key="6">
    <source>
        <dbReference type="ARBA" id="ARBA00022692"/>
    </source>
</evidence>
<dbReference type="Proteomes" id="UP000051086">
    <property type="component" value="Unassembled WGS sequence"/>
</dbReference>
<keyword evidence="5 13" id="KW-1003">Cell membrane</keyword>
<keyword evidence="9 13" id="KW-1133">Transmembrane helix</keyword>
<dbReference type="Proteomes" id="UP000051887">
    <property type="component" value="Unassembled WGS sequence"/>
</dbReference>
<dbReference type="Gene3D" id="3.40.1690.10">
    <property type="entry name" value="secretion proteins EscU"/>
    <property type="match status" value="1"/>
</dbReference>
<evidence type="ECO:0000256" key="9">
    <source>
        <dbReference type="ARBA" id="ARBA00022989"/>
    </source>
</evidence>
<reference evidence="16 18" key="2">
    <citation type="submission" date="2015-09" db="EMBL/GenBank/DDBJ databases">
        <authorList>
            <consortium name="Swine Surveillance"/>
        </authorList>
    </citation>
    <scope>NUCLEOTIDE SEQUENCE [LARGE SCALE GENOMIC DNA]</scope>
    <source>
        <strain evidence="16 18">5120</strain>
    </source>
</reference>
<comment type="subcellular location">
    <subcellularLocation>
        <location evidence="1">Cell membrane</location>
        <topology evidence="1">Multi-pass membrane protein</topology>
    </subcellularLocation>
</comment>
<proteinExistence type="inferred from homology"/>
<evidence type="ECO:0000256" key="10">
    <source>
        <dbReference type="ARBA" id="ARBA00023136"/>
    </source>
</evidence>
<keyword evidence="7 13" id="KW-1005">Bacterial flagellum biogenesis</keyword>
<comment type="similarity">
    <text evidence="2 13">Belongs to the type III secretion exporter family.</text>
</comment>
<evidence type="ECO:0000313" key="18">
    <source>
        <dbReference type="Proteomes" id="UP000051887"/>
    </source>
</evidence>
<dbReference type="GO" id="GO:0044780">
    <property type="term" value="P:bacterial-type flagellum assembly"/>
    <property type="evidence" value="ECO:0007669"/>
    <property type="project" value="InterPro"/>
</dbReference>
<evidence type="ECO:0000256" key="4">
    <source>
        <dbReference type="ARBA" id="ARBA00022448"/>
    </source>
</evidence>
<evidence type="ECO:0000256" key="14">
    <source>
        <dbReference type="SAM" id="MobiDB-lite"/>
    </source>
</evidence>
<evidence type="ECO:0000313" key="15">
    <source>
        <dbReference type="EMBL" id="CUH64546.1"/>
    </source>
</evidence>
<dbReference type="EMBL" id="CYSB01000011">
    <property type="protein sequence ID" value="CUH64546.1"/>
    <property type="molecule type" value="Genomic_DNA"/>
</dbReference>
<organism evidence="16 18">
    <name type="scientific">Thalassovita autumnalis</name>
    <dbReference type="NCBI Taxonomy" id="2072972"/>
    <lineage>
        <taxon>Bacteria</taxon>
        <taxon>Pseudomonadati</taxon>
        <taxon>Pseudomonadota</taxon>
        <taxon>Alphaproteobacteria</taxon>
        <taxon>Rhodobacterales</taxon>
        <taxon>Roseobacteraceae</taxon>
        <taxon>Thalassovita</taxon>
    </lineage>
</organism>
<keyword evidence="16" id="KW-0969">Cilium</keyword>
<dbReference type="Pfam" id="PF01312">
    <property type="entry name" value="Bac_export_2"/>
    <property type="match status" value="1"/>
</dbReference>
<evidence type="ECO:0000256" key="5">
    <source>
        <dbReference type="ARBA" id="ARBA00022475"/>
    </source>
</evidence>
<feature type="compositionally biased region" description="Basic and acidic residues" evidence="14">
    <location>
        <begin position="9"/>
        <end position="27"/>
    </location>
</feature>
<evidence type="ECO:0000313" key="16">
    <source>
        <dbReference type="EMBL" id="CUH71610.1"/>
    </source>
</evidence>
<dbReference type="InterPro" id="IPR029025">
    <property type="entry name" value="T3SS_substrate_exporter_C"/>
</dbReference>
<dbReference type="PRINTS" id="PR00950">
    <property type="entry name" value="TYPE3IMSPROT"/>
</dbReference>
<dbReference type="AlphaFoldDB" id="A0A0P1FSF8"/>
<dbReference type="GO" id="GO:0005886">
    <property type="term" value="C:plasma membrane"/>
    <property type="evidence" value="ECO:0007669"/>
    <property type="project" value="UniProtKB-SubCell"/>
</dbReference>
<feature type="transmembrane region" description="Helical" evidence="13">
    <location>
        <begin position="87"/>
        <end position="119"/>
    </location>
</feature>
<accession>A0A0P1FSF8</accession>
<dbReference type="OrthoDB" id="9807950at2"/>
<keyword evidence="11 13" id="KW-1006">Bacterial flagellum protein export</keyword>
<evidence type="ECO:0000256" key="7">
    <source>
        <dbReference type="ARBA" id="ARBA00022795"/>
    </source>
</evidence>
<evidence type="ECO:0000256" key="8">
    <source>
        <dbReference type="ARBA" id="ARBA00022927"/>
    </source>
</evidence>
<dbReference type="PANTHER" id="PTHR30531:SF12">
    <property type="entry name" value="FLAGELLAR BIOSYNTHETIC PROTEIN FLHB"/>
    <property type="match status" value="1"/>
</dbReference>
<reference evidence="15 17" key="1">
    <citation type="submission" date="2015-09" db="EMBL/GenBank/DDBJ databases">
        <authorList>
            <person name="Rodrigo-Torres L."/>
            <person name="Arahal D.R."/>
        </authorList>
    </citation>
    <scope>NUCLEOTIDE SEQUENCE [LARGE SCALE GENOMIC DNA]</scope>
    <source>
        <strain evidence="15 17">CECT 5118</strain>
    </source>
</reference>
<evidence type="ECO:0000313" key="17">
    <source>
        <dbReference type="Proteomes" id="UP000051086"/>
    </source>
</evidence>
<evidence type="ECO:0000256" key="11">
    <source>
        <dbReference type="ARBA" id="ARBA00023225"/>
    </source>
</evidence>
<keyword evidence="16" id="KW-0966">Cell projection</keyword>
<evidence type="ECO:0000256" key="13">
    <source>
        <dbReference type="RuleBase" id="RU364091"/>
    </source>
</evidence>
<protein>
    <recommendedName>
        <fullName evidence="3 13">Flagellar biosynthetic protein FlhB</fullName>
    </recommendedName>
</protein>
<evidence type="ECO:0000256" key="12">
    <source>
        <dbReference type="ARBA" id="ARBA00025078"/>
    </source>
</evidence>
<dbReference type="InterPro" id="IPR006135">
    <property type="entry name" value="T3SS_substrate_exporter"/>
</dbReference>